<dbReference type="PANTHER" id="PTHR32432">
    <property type="entry name" value="CELL DIVISION PROTEIN FTSA-RELATED"/>
    <property type="match status" value="1"/>
</dbReference>
<dbReference type="AlphaFoldDB" id="A0A097ARC3"/>
<dbReference type="PANTHER" id="PTHR32432:SF3">
    <property type="entry name" value="ETHANOLAMINE UTILIZATION PROTEIN EUTJ"/>
    <property type="match status" value="1"/>
</dbReference>
<dbReference type="GO" id="GO:0051301">
    <property type="term" value="P:cell division"/>
    <property type="evidence" value="ECO:0007669"/>
    <property type="project" value="InterPro"/>
</dbReference>
<dbReference type="RefSeq" id="WP_049685127.1">
    <property type="nucleotide sequence ID" value="NZ_CP009170.1"/>
</dbReference>
<name>A0A097ARC3_THEKI</name>
<dbReference type="eggNOG" id="COG4972">
    <property type="taxonomic scope" value="Bacteria"/>
</dbReference>
<dbReference type="NCBIfam" id="TIGR01175">
    <property type="entry name" value="pilM"/>
    <property type="match status" value="1"/>
</dbReference>
<protein>
    <submittedName>
        <fullName evidence="2">Type IV pilus assembly protein PilM</fullName>
    </submittedName>
</protein>
<dbReference type="PIRSF" id="PIRSF019169">
    <property type="entry name" value="PilM"/>
    <property type="match status" value="1"/>
</dbReference>
<dbReference type="InterPro" id="IPR043129">
    <property type="entry name" value="ATPase_NBD"/>
</dbReference>
<dbReference type="InterPro" id="IPR005883">
    <property type="entry name" value="PilM"/>
</dbReference>
<evidence type="ECO:0000313" key="2">
    <source>
        <dbReference type="EMBL" id="AIS52357.1"/>
    </source>
</evidence>
<dbReference type="Gene3D" id="3.30.420.40">
    <property type="match status" value="2"/>
</dbReference>
<reference evidence="3" key="1">
    <citation type="journal article" date="2015" name="Genome Announc.">
        <title>Whole-Genome Sequences of 80 Environmental and Clinical Isolates of Burkholderia pseudomallei.</title>
        <authorList>
            <person name="Johnson S.L."/>
            <person name="Baker A.L."/>
            <person name="Chain P.S."/>
            <person name="Currie B.J."/>
            <person name="Daligault H.E."/>
            <person name="Davenport K.W."/>
            <person name="Davis C.B."/>
            <person name="Inglis T.J."/>
            <person name="Kaestli M."/>
            <person name="Koren S."/>
            <person name="Mayo M."/>
            <person name="Merritt A.J."/>
            <person name="Price E.P."/>
            <person name="Sarovich D.S."/>
            <person name="Warner J."/>
            <person name="Rosovitz M.J."/>
        </authorList>
    </citation>
    <scope>NUCLEOTIDE SEQUENCE [LARGE SCALE GENOMIC DNA]</scope>
    <source>
        <strain evidence="3">DSM 2030</strain>
    </source>
</reference>
<dbReference type="KEGG" id="tki:TKV_c11860"/>
<dbReference type="Proteomes" id="UP000029669">
    <property type="component" value="Chromosome"/>
</dbReference>
<dbReference type="Gene3D" id="3.30.1490.300">
    <property type="match status" value="1"/>
</dbReference>
<evidence type="ECO:0000259" key="1">
    <source>
        <dbReference type="SMART" id="SM00842"/>
    </source>
</evidence>
<sequence>MLGIEIGNFNTKLVVGDKKNKFFGKKLMVKTPSNVVINGKIIDVNTLSEVIRETLKKNDIKEKKVCFAISSPSNIIRDLKFPQMKEEEVKNALSYEIEQYIPDPENYVVDYKYLGNALEDDKSIRVMIAASPKEITEKYVKLADILKLRLEAIDIYSNCIYKAYKRTNLDAGIVAIVDIGSNLTDVTIIDNGIYIFSRTMEFGGNEITQTIANAFNVDFEMAEEYKRTKNLIGEESYKEAEENIVLFLSDMFQQIGRIFDFYYATYHKSIQKILMIGGTSRLLGLKEYVESHFRIPVLVPEEEDYIYFLPAYGCLLRGE</sequence>
<dbReference type="HOGENOM" id="CLU_050686_3_0_9"/>
<dbReference type="OrthoDB" id="1721752at2"/>
<proteinExistence type="predicted"/>
<organism evidence="2 3">
    <name type="scientific">Thermoanaerobacter kivui</name>
    <name type="common">Acetogenium kivui</name>
    <dbReference type="NCBI Taxonomy" id="2325"/>
    <lineage>
        <taxon>Bacteria</taxon>
        <taxon>Bacillati</taxon>
        <taxon>Bacillota</taxon>
        <taxon>Clostridia</taxon>
        <taxon>Thermoanaerobacterales</taxon>
        <taxon>Thermoanaerobacteraceae</taxon>
        <taxon>Thermoanaerobacter</taxon>
    </lineage>
</organism>
<dbReference type="InterPro" id="IPR003494">
    <property type="entry name" value="SHS2_FtsA"/>
</dbReference>
<dbReference type="SMART" id="SM00842">
    <property type="entry name" value="FtsA"/>
    <property type="match status" value="1"/>
</dbReference>
<gene>
    <name evidence="2" type="primary">pilM</name>
    <name evidence="2" type="ORF">TKV_c11860</name>
</gene>
<evidence type="ECO:0000313" key="3">
    <source>
        <dbReference type="Proteomes" id="UP000029669"/>
    </source>
</evidence>
<dbReference type="Pfam" id="PF11104">
    <property type="entry name" value="PilM_2"/>
    <property type="match status" value="1"/>
</dbReference>
<feature type="domain" description="SHS2" evidence="1">
    <location>
        <begin position="1"/>
        <end position="159"/>
    </location>
</feature>
<dbReference type="CDD" id="cd24049">
    <property type="entry name" value="ASKHA_NBD_PilM"/>
    <property type="match status" value="1"/>
</dbReference>
<dbReference type="STRING" id="2325.TKV_c11860"/>
<keyword evidence="3" id="KW-1185">Reference proteome</keyword>
<dbReference type="InterPro" id="IPR050696">
    <property type="entry name" value="FtsA/MreB"/>
</dbReference>
<accession>A0A097ARC3</accession>
<dbReference type="EMBL" id="CP009170">
    <property type="protein sequence ID" value="AIS52357.1"/>
    <property type="molecule type" value="Genomic_DNA"/>
</dbReference>
<dbReference type="SUPFAM" id="SSF53067">
    <property type="entry name" value="Actin-like ATPase domain"/>
    <property type="match status" value="2"/>
</dbReference>